<keyword evidence="7" id="KW-0450">Lipoyl</keyword>
<dbReference type="GO" id="GO:0006086">
    <property type="term" value="P:pyruvate decarboxylation to acetyl-CoA"/>
    <property type="evidence" value="ECO:0007669"/>
    <property type="project" value="TreeGrafter"/>
</dbReference>
<evidence type="ECO:0000256" key="6">
    <source>
        <dbReference type="ARBA" id="ARBA00022679"/>
    </source>
</evidence>
<dbReference type="AlphaFoldDB" id="A0A7W9EJG7"/>
<comment type="function">
    <text evidence="9">The pyruvate dehydrogenase complex catalyzes the overall conversion of pyruvate to acetyl-CoA and CO(2). It contains multiple copies of three enzymatic components: pyruvate dehydrogenase (E1), dihydrolipoamide acetyltransferase (E2) and lipoamide dehydrogenase (E3).</text>
</comment>
<sequence>MAAYIDTLPPWPEQDFAEFGPVEVRKLGRIQQLTASFLGRNWVAIPHVTHQDEVDVTALEGARKAWNAANPDAKATLLVPVVKALAAALRAYPVFNTSLMADGKSLVWKDYVHIGVAIDTPGGLLVGVVRDCDRKAPPLIAKEIADLSARARAKGLSMAEMTGGSMTISSLGHIGGTAFTPIVNAPEVAILGMTRLQLRPMPGEGDAIEWRQMLPLSLSYDHRVINGADAARFVRRVGDELASYRFE</sequence>
<dbReference type="RefSeq" id="WP_343053224.1">
    <property type="nucleotide sequence ID" value="NZ_JACIJJ010000002.1"/>
</dbReference>
<feature type="domain" description="2-oxoacid dehydrogenase acyltransferase catalytic" evidence="13">
    <location>
        <begin position="23"/>
        <end position="241"/>
    </location>
</feature>
<keyword evidence="15" id="KW-1185">Reference proteome</keyword>
<comment type="cofactor">
    <cofactor evidence="1">
        <name>(R)-lipoate</name>
        <dbReference type="ChEBI" id="CHEBI:83088"/>
    </cofactor>
</comment>
<comment type="subunit">
    <text evidence="3">Forms a 24-polypeptide structural core with octahedral symmetry.</text>
</comment>
<evidence type="ECO:0000256" key="10">
    <source>
        <dbReference type="ARBA" id="ARBA00029730"/>
    </source>
</evidence>
<dbReference type="GO" id="GO:0004742">
    <property type="term" value="F:dihydrolipoyllysine-residue acetyltransferase activity"/>
    <property type="evidence" value="ECO:0007669"/>
    <property type="project" value="UniProtKB-EC"/>
</dbReference>
<comment type="similarity">
    <text evidence="2">Belongs to the 2-oxoacid dehydrogenase family.</text>
</comment>
<evidence type="ECO:0000256" key="5">
    <source>
        <dbReference type="ARBA" id="ARBA00016300"/>
    </source>
</evidence>
<evidence type="ECO:0000256" key="1">
    <source>
        <dbReference type="ARBA" id="ARBA00001938"/>
    </source>
</evidence>
<dbReference type="InterPro" id="IPR050743">
    <property type="entry name" value="2-oxoacid_DH_E2_comp"/>
</dbReference>
<dbReference type="Proteomes" id="UP000557739">
    <property type="component" value="Unassembled WGS sequence"/>
</dbReference>
<gene>
    <name evidence="14" type="ORF">FHR19_001926</name>
</gene>
<keyword evidence="8 14" id="KW-0012">Acyltransferase</keyword>
<dbReference type="InterPro" id="IPR001078">
    <property type="entry name" value="2-oxoacid_DH_actylTfrase"/>
</dbReference>
<evidence type="ECO:0000256" key="2">
    <source>
        <dbReference type="ARBA" id="ARBA00007317"/>
    </source>
</evidence>
<keyword evidence="14" id="KW-0670">Pyruvate</keyword>
<dbReference type="SUPFAM" id="SSF52777">
    <property type="entry name" value="CoA-dependent acyltransferases"/>
    <property type="match status" value="1"/>
</dbReference>
<dbReference type="Pfam" id="PF00198">
    <property type="entry name" value="2-oxoacid_dh"/>
    <property type="match status" value="1"/>
</dbReference>
<dbReference type="InterPro" id="IPR023213">
    <property type="entry name" value="CAT-like_dom_sf"/>
</dbReference>
<organism evidence="14 15">
    <name type="scientific">Sphingomonas yantingensis</name>
    <dbReference type="NCBI Taxonomy" id="1241761"/>
    <lineage>
        <taxon>Bacteria</taxon>
        <taxon>Pseudomonadati</taxon>
        <taxon>Pseudomonadota</taxon>
        <taxon>Alphaproteobacteria</taxon>
        <taxon>Sphingomonadales</taxon>
        <taxon>Sphingomonadaceae</taxon>
        <taxon>Sphingomonas</taxon>
    </lineage>
</organism>
<evidence type="ECO:0000256" key="7">
    <source>
        <dbReference type="ARBA" id="ARBA00022823"/>
    </source>
</evidence>
<evidence type="ECO:0000256" key="3">
    <source>
        <dbReference type="ARBA" id="ARBA00011484"/>
    </source>
</evidence>
<dbReference type="PANTHER" id="PTHR43178:SF2">
    <property type="entry name" value="DIHYDROLIPOYLLYSINE-RESIDUE ACETYLTRANSFERASE COMPONENT OF PYRUVATE DEHYDROGENASE COMPLEX"/>
    <property type="match status" value="1"/>
</dbReference>
<evidence type="ECO:0000256" key="11">
    <source>
        <dbReference type="ARBA" id="ARBA00031531"/>
    </source>
</evidence>
<evidence type="ECO:0000313" key="15">
    <source>
        <dbReference type="Proteomes" id="UP000557739"/>
    </source>
</evidence>
<name>A0A7W9EJG7_9SPHN</name>
<dbReference type="Gene3D" id="3.30.559.10">
    <property type="entry name" value="Chloramphenicol acetyltransferase-like domain"/>
    <property type="match status" value="1"/>
</dbReference>
<dbReference type="PANTHER" id="PTHR43178">
    <property type="entry name" value="DIHYDROLIPOAMIDE ACETYLTRANSFERASE COMPONENT OF PYRUVATE DEHYDROGENASE COMPLEX"/>
    <property type="match status" value="1"/>
</dbReference>
<reference evidence="14 15" key="1">
    <citation type="submission" date="2020-08" db="EMBL/GenBank/DDBJ databases">
        <title>Genomic Encyclopedia of Type Strains, Phase IV (KMG-IV): sequencing the most valuable type-strain genomes for metagenomic binning, comparative biology and taxonomic classification.</title>
        <authorList>
            <person name="Goeker M."/>
        </authorList>
    </citation>
    <scope>NUCLEOTIDE SEQUENCE [LARGE SCALE GENOMIC DNA]</scope>
    <source>
        <strain evidence="14 15">DSM 27244</strain>
    </source>
</reference>
<protein>
    <recommendedName>
        <fullName evidence="5">Dihydrolipoyllysine-residue acetyltransferase component of pyruvate dehydrogenase complex</fullName>
        <ecNumber evidence="4">2.3.1.12</ecNumber>
    </recommendedName>
    <alternativeName>
        <fullName evidence="10">Dihydrolipoamide acetyltransferase component of pyruvate dehydrogenase complex</fullName>
    </alternativeName>
    <alternativeName>
        <fullName evidence="11">E2</fullName>
    </alternativeName>
</protein>
<comment type="catalytic activity">
    <reaction evidence="12">
        <text>N(6)-[(R)-dihydrolipoyl]-L-lysyl-[protein] + acetyl-CoA = N(6)-[(R)-S(8)-acetyldihydrolipoyl]-L-lysyl-[protein] + CoA</text>
        <dbReference type="Rhea" id="RHEA:17017"/>
        <dbReference type="Rhea" id="RHEA-COMP:10475"/>
        <dbReference type="Rhea" id="RHEA-COMP:10478"/>
        <dbReference type="ChEBI" id="CHEBI:57287"/>
        <dbReference type="ChEBI" id="CHEBI:57288"/>
        <dbReference type="ChEBI" id="CHEBI:83100"/>
        <dbReference type="ChEBI" id="CHEBI:83111"/>
        <dbReference type="EC" id="2.3.1.12"/>
    </reaction>
</comment>
<comment type="caution">
    <text evidence="14">The sequence shown here is derived from an EMBL/GenBank/DDBJ whole genome shotgun (WGS) entry which is preliminary data.</text>
</comment>
<dbReference type="FunFam" id="3.30.559.10:FF:000004">
    <property type="entry name" value="Acetyltransferase component of pyruvate dehydrogenase complex"/>
    <property type="match status" value="1"/>
</dbReference>
<evidence type="ECO:0000256" key="12">
    <source>
        <dbReference type="ARBA" id="ARBA00048370"/>
    </source>
</evidence>
<evidence type="ECO:0000259" key="13">
    <source>
        <dbReference type="Pfam" id="PF00198"/>
    </source>
</evidence>
<dbReference type="GO" id="GO:0031405">
    <property type="term" value="F:lipoic acid binding"/>
    <property type="evidence" value="ECO:0007669"/>
    <property type="project" value="TreeGrafter"/>
</dbReference>
<evidence type="ECO:0000256" key="8">
    <source>
        <dbReference type="ARBA" id="ARBA00023315"/>
    </source>
</evidence>
<accession>A0A7W9EJG7</accession>
<keyword evidence="6 14" id="KW-0808">Transferase</keyword>
<dbReference type="EMBL" id="JACIJJ010000002">
    <property type="protein sequence ID" value="MBB5698581.1"/>
    <property type="molecule type" value="Genomic_DNA"/>
</dbReference>
<proteinExistence type="inferred from homology"/>
<evidence type="ECO:0000256" key="9">
    <source>
        <dbReference type="ARBA" id="ARBA00025211"/>
    </source>
</evidence>
<evidence type="ECO:0000256" key="4">
    <source>
        <dbReference type="ARBA" id="ARBA00013114"/>
    </source>
</evidence>
<dbReference type="GO" id="GO:0005737">
    <property type="term" value="C:cytoplasm"/>
    <property type="evidence" value="ECO:0007669"/>
    <property type="project" value="TreeGrafter"/>
</dbReference>
<dbReference type="EC" id="2.3.1.12" evidence="4"/>
<evidence type="ECO:0000313" key="14">
    <source>
        <dbReference type="EMBL" id="MBB5698581.1"/>
    </source>
</evidence>